<accession>F5LB36</accession>
<dbReference type="AlphaFoldDB" id="F5LB36"/>
<reference evidence="3 4" key="1">
    <citation type="journal article" date="2011" name="J. Bacteriol.">
        <title>Draft genome sequence of the thermoalkaliphilic Caldalkalibacillus thermarum strain TA2.A1.</title>
        <authorList>
            <person name="Kalamorz F."/>
            <person name="Keis S."/>
            <person name="McMillan D.G."/>
            <person name="Olsson K."/>
            <person name="Stanton J.A."/>
            <person name="Stockwell P."/>
            <person name="Black M.A."/>
            <person name="Klingeman D.M."/>
            <person name="Land M.L."/>
            <person name="Han C.S."/>
            <person name="Martin S.L."/>
            <person name="Becher S.A."/>
            <person name="Peddie C.J."/>
            <person name="Morgan H.W."/>
            <person name="Matthies D."/>
            <person name="Preiss L."/>
            <person name="Meier T."/>
            <person name="Brown S.D."/>
            <person name="Cook G.M."/>
        </authorList>
    </citation>
    <scope>NUCLEOTIDE SEQUENCE [LARGE SCALE GENOMIC DNA]</scope>
    <source>
        <strain evidence="3 4">TA2.A1</strain>
    </source>
</reference>
<organism evidence="3 4">
    <name type="scientific">Caldalkalibacillus thermarum (strain TA2.A1)</name>
    <dbReference type="NCBI Taxonomy" id="986075"/>
    <lineage>
        <taxon>Bacteria</taxon>
        <taxon>Bacillati</taxon>
        <taxon>Bacillota</taxon>
        <taxon>Bacilli</taxon>
        <taxon>Bacillales</taxon>
        <taxon>Bacillaceae</taxon>
        <taxon>Caldalkalibacillus</taxon>
    </lineage>
</organism>
<evidence type="ECO:0000256" key="2">
    <source>
        <dbReference type="SAM" id="MobiDB-lite"/>
    </source>
</evidence>
<evidence type="ECO:0000313" key="3">
    <source>
        <dbReference type="EMBL" id="EGL81447.1"/>
    </source>
</evidence>
<name>F5LB36_CALTT</name>
<comment type="caution">
    <text evidence="3">The sequence shown here is derived from an EMBL/GenBank/DDBJ whole genome shotgun (WGS) entry which is preliminary data.</text>
</comment>
<sequence length="122" mass="14165">GHYIVGEKMRSGKAASKEAMSTRGRYHQVRENLHVKEIIVGDGEARKRYVLVYNPKEAERQREERKKLLEKLQAELDGLKQLSHEVHSKAACRLRSHPSYGKYLRQLKDSTLRLNKQAIRDA</sequence>
<dbReference type="eggNOG" id="COG5421">
    <property type="taxonomic scope" value="Bacteria"/>
</dbReference>
<evidence type="ECO:0000256" key="1">
    <source>
        <dbReference type="SAM" id="Coils"/>
    </source>
</evidence>
<protein>
    <submittedName>
        <fullName evidence="3">Transposase IS4 family protein</fullName>
    </submittedName>
</protein>
<dbReference type="Proteomes" id="UP000010716">
    <property type="component" value="Unassembled WGS sequence"/>
</dbReference>
<proteinExistence type="predicted"/>
<keyword evidence="1" id="KW-0175">Coiled coil</keyword>
<feature type="non-terminal residue" evidence="3">
    <location>
        <position position="1"/>
    </location>
</feature>
<feature type="region of interest" description="Disordered" evidence="2">
    <location>
        <begin position="1"/>
        <end position="23"/>
    </location>
</feature>
<feature type="non-terminal residue" evidence="3">
    <location>
        <position position="122"/>
    </location>
</feature>
<gene>
    <name evidence="3" type="ORF">CathTA2_0025</name>
</gene>
<dbReference type="EMBL" id="AFCE01000182">
    <property type="protein sequence ID" value="EGL81447.1"/>
    <property type="molecule type" value="Genomic_DNA"/>
</dbReference>
<feature type="compositionally biased region" description="Basic and acidic residues" evidence="2">
    <location>
        <begin position="1"/>
        <end position="10"/>
    </location>
</feature>
<evidence type="ECO:0000313" key="4">
    <source>
        <dbReference type="Proteomes" id="UP000010716"/>
    </source>
</evidence>
<feature type="coiled-coil region" evidence="1">
    <location>
        <begin position="55"/>
        <end position="89"/>
    </location>
</feature>